<dbReference type="GO" id="GO:0004713">
    <property type="term" value="F:protein tyrosine kinase activity"/>
    <property type="evidence" value="ECO:0007669"/>
    <property type="project" value="TreeGrafter"/>
</dbReference>
<accession>A0A512HJS9</accession>
<dbReference type="OrthoDB" id="7800844at2"/>
<dbReference type="InterPro" id="IPR050445">
    <property type="entry name" value="Bact_polysacc_biosynth/exp"/>
</dbReference>
<reference evidence="4 5" key="1">
    <citation type="submission" date="2019-07" db="EMBL/GenBank/DDBJ databases">
        <title>Whole genome shotgun sequence of Rhizobium naphthalenivorans NBRC 107585.</title>
        <authorList>
            <person name="Hosoyama A."/>
            <person name="Uohara A."/>
            <person name="Ohji S."/>
            <person name="Ichikawa N."/>
        </authorList>
    </citation>
    <scope>NUCLEOTIDE SEQUENCE [LARGE SCALE GENOMIC DNA]</scope>
    <source>
        <strain evidence="4 5">NBRC 107585</strain>
    </source>
</reference>
<evidence type="ECO:0000313" key="5">
    <source>
        <dbReference type="Proteomes" id="UP000321717"/>
    </source>
</evidence>
<dbReference type="AlphaFoldDB" id="A0A512HJS9"/>
<dbReference type="Proteomes" id="UP000321717">
    <property type="component" value="Unassembled WGS sequence"/>
</dbReference>
<keyword evidence="5" id="KW-1185">Reference proteome</keyword>
<evidence type="ECO:0000256" key="1">
    <source>
        <dbReference type="SAM" id="Coils"/>
    </source>
</evidence>
<feature type="region of interest" description="Disordered" evidence="2">
    <location>
        <begin position="1"/>
        <end position="25"/>
    </location>
</feature>
<dbReference type="GO" id="GO:0005886">
    <property type="term" value="C:plasma membrane"/>
    <property type="evidence" value="ECO:0007669"/>
    <property type="project" value="TreeGrafter"/>
</dbReference>
<keyword evidence="3" id="KW-1133">Transmembrane helix</keyword>
<dbReference type="PANTHER" id="PTHR32309">
    <property type="entry name" value="TYROSINE-PROTEIN KINASE"/>
    <property type="match status" value="1"/>
</dbReference>
<organism evidence="4 5">
    <name type="scientific">Ciceribacter naphthalenivorans</name>
    <dbReference type="NCBI Taxonomy" id="1118451"/>
    <lineage>
        <taxon>Bacteria</taxon>
        <taxon>Pseudomonadati</taxon>
        <taxon>Pseudomonadota</taxon>
        <taxon>Alphaproteobacteria</taxon>
        <taxon>Hyphomicrobiales</taxon>
        <taxon>Rhizobiaceae</taxon>
        <taxon>Ciceribacter</taxon>
    </lineage>
</organism>
<keyword evidence="1" id="KW-0175">Coiled coil</keyword>
<evidence type="ECO:0000256" key="2">
    <source>
        <dbReference type="SAM" id="MobiDB-lite"/>
    </source>
</evidence>
<evidence type="ECO:0000256" key="3">
    <source>
        <dbReference type="SAM" id="Phobius"/>
    </source>
</evidence>
<name>A0A512HJS9_9HYPH</name>
<comment type="caution">
    <text evidence="4">The sequence shown here is derived from an EMBL/GenBank/DDBJ whole genome shotgun (WGS) entry which is preliminary data.</text>
</comment>
<dbReference type="RefSeq" id="WP_147180659.1">
    <property type="nucleotide sequence ID" value="NZ_BJZP01000012.1"/>
</dbReference>
<keyword evidence="3" id="KW-0812">Transmembrane</keyword>
<feature type="transmembrane region" description="Helical" evidence="3">
    <location>
        <begin position="58"/>
        <end position="84"/>
    </location>
</feature>
<dbReference type="EMBL" id="BJZP01000012">
    <property type="protein sequence ID" value="GEO85691.1"/>
    <property type="molecule type" value="Genomic_DNA"/>
</dbReference>
<feature type="transmembrane region" description="Helical" evidence="3">
    <location>
        <begin position="404"/>
        <end position="426"/>
    </location>
</feature>
<evidence type="ECO:0000313" key="4">
    <source>
        <dbReference type="EMBL" id="GEO85691.1"/>
    </source>
</evidence>
<protein>
    <submittedName>
        <fullName evidence="4">RkpR, polysaccharide export protein</fullName>
    </submittedName>
</protein>
<keyword evidence="3" id="KW-0472">Membrane</keyword>
<sequence length="432" mass="48066">MAIPENAAGSKIVPPKLDESSAKPKQHPNVRILEGLLDESKRKGRAVRLRKISPLLKIRHLVIIAAFVVLVAIPSTLASLYLAFVAQDQYHSSASFAVRSIISSAGASDIMGMFTQTTAGSTVADSYILMDYLLSERMVEDVDSRFDLDATFAPRGGDYFFGLAAGQPIEDKLNYWRRMITVDFDNASGILQLHVRAFDPKKAQEIASFILTRCEILINDLSTTAHEETLKLARQEITIAEKRLTDARMALREFRDVSQDVDPVEGAKLAVQLVAGMEQQLAKLNAELEVARSQMAEDTPRIRVIKTQISALESRIETEKQRIGSGIAEAKTDRTTTDLTNSDVSGRLQLYEKLQLEHEFGEKTYAGALASLEKARIDATGKQRYLAVFIQPTLSQMAQYPNRLLYAVLVFLGGMFVWGMATLLYYNIRDRA</sequence>
<dbReference type="PANTHER" id="PTHR32309:SF13">
    <property type="entry name" value="FERRIC ENTEROBACTIN TRANSPORT PROTEIN FEPE"/>
    <property type="match status" value="1"/>
</dbReference>
<gene>
    <name evidence="4" type="primary">rkpR</name>
    <name evidence="4" type="ORF">RNA01_26230</name>
</gene>
<proteinExistence type="predicted"/>
<feature type="coiled-coil region" evidence="1">
    <location>
        <begin position="230"/>
        <end position="322"/>
    </location>
</feature>